<dbReference type="PANTHER" id="PTHR36766">
    <property type="entry name" value="PLANT BROAD-SPECTRUM MILDEW RESISTANCE PROTEIN RPW8"/>
    <property type="match status" value="1"/>
</dbReference>
<name>K3Z0C0_SETIT</name>
<dbReference type="OMA" id="QWAEERV"/>
<reference evidence="2" key="1">
    <citation type="journal article" date="2012" name="Nat. Biotechnol.">
        <title>Reference genome sequence of the model plant Setaria.</title>
        <authorList>
            <person name="Bennetzen J.L."/>
            <person name="Schmutz J."/>
            <person name="Wang H."/>
            <person name="Percifield R."/>
            <person name="Hawkins J."/>
            <person name="Pontaroli A.C."/>
            <person name="Estep M."/>
            <person name="Feng L."/>
            <person name="Vaughn J.N."/>
            <person name="Grimwood J."/>
            <person name="Jenkins J."/>
            <person name="Barry K."/>
            <person name="Lindquist E."/>
            <person name="Hellsten U."/>
            <person name="Deshpande S."/>
            <person name="Wang X."/>
            <person name="Wu X."/>
            <person name="Mitros T."/>
            <person name="Triplett J."/>
            <person name="Yang X."/>
            <person name="Ye C.Y."/>
            <person name="Mauro-Herrera M."/>
            <person name="Wang L."/>
            <person name="Li P."/>
            <person name="Sharma M."/>
            <person name="Sharma R."/>
            <person name="Ronald P.C."/>
            <person name="Panaud O."/>
            <person name="Kellogg E.A."/>
            <person name="Brutnell T.P."/>
            <person name="Doust A.N."/>
            <person name="Tuskan G.A."/>
            <person name="Rokhsar D."/>
            <person name="Devos K.M."/>
        </authorList>
    </citation>
    <scope>NUCLEOTIDE SEQUENCE [LARGE SCALE GENOMIC DNA]</scope>
    <source>
        <strain evidence="2">cv. Yugu1</strain>
    </source>
</reference>
<dbReference type="InterPro" id="IPR032675">
    <property type="entry name" value="LRR_dom_sf"/>
</dbReference>
<dbReference type="InParanoid" id="K3Z0C0"/>
<dbReference type="EMBL" id="AGNK02000184">
    <property type="status" value="NOT_ANNOTATED_CDS"/>
    <property type="molecule type" value="Genomic_DNA"/>
</dbReference>
<dbReference type="HOGENOM" id="CLU_1527731_0_0_1"/>
<keyword evidence="2" id="KW-1185">Reference proteome</keyword>
<accession>K3Z0C0</accession>
<dbReference type="SUPFAM" id="SSF52058">
    <property type="entry name" value="L domain-like"/>
    <property type="match status" value="1"/>
</dbReference>
<reference evidence="1" key="2">
    <citation type="submission" date="2018-08" db="UniProtKB">
        <authorList>
            <consortium name="EnsemblPlants"/>
        </authorList>
    </citation>
    <scope>IDENTIFICATION</scope>
    <source>
        <strain evidence="1">Yugu1</strain>
    </source>
</reference>
<evidence type="ECO:0008006" key="3">
    <source>
        <dbReference type="Google" id="ProtNLM"/>
    </source>
</evidence>
<sequence length="176" mass="19751">MVEVDYSSEICVRLVLILVARGRGEADPCVLRRGRDRSIIGKFPLLTHLTIEFCHNLHTVDDHFLYLPAIQSIRITCCNLLSLPTQRLGGFPFLKYLDISCYLENLTSLKSLEMGACEGVECVPSSNLKSLHKLRIMYCPDLVTIGGPEAIANIKVVQIRNCPKLKELKQPVERGN</sequence>
<dbReference type="Gramene" id="KQL29197">
    <property type="protein sequence ID" value="KQL29197"/>
    <property type="gene ID" value="SETIT_019983mg"/>
</dbReference>
<dbReference type="Gene3D" id="3.80.10.10">
    <property type="entry name" value="Ribonuclease Inhibitor"/>
    <property type="match status" value="1"/>
</dbReference>
<protein>
    <recommendedName>
        <fullName evidence="3">NB-ARC domain-containing protein</fullName>
    </recommendedName>
</protein>
<dbReference type="PANTHER" id="PTHR36766:SF40">
    <property type="entry name" value="DISEASE RESISTANCE PROTEIN RGA3"/>
    <property type="match status" value="1"/>
</dbReference>
<evidence type="ECO:0000313" key="2">
    <source>
        <dbReference type="Proteomes" id="UP000004995"/>
    </source>
</evidence>
<dbReference type="Proteomes" id="UP000004995">
    <property type="component" value="Unassembled WGS sequence"/>
</dbReference>
<proteinExistence type="predicted"/>
<dbReference type="AlphaFoldDB" id="K3Z0C0"/>
<dbReference type="EnsemblPlants" id="KQL29197">
    <property type="protein sequence ID" value="KQL29197"/>
    <property type="gene ID" value="SETIT_019983mg"/>
</dbReference>
<organism evidence="1 2">
    <name type="scientific">Setaria italica</name>
    <name type="common">Foxtail millet</name>
    <name type="synonym">Panicum italicum</name>
    <dbReference type="NCBI Taxonomy" id="4555"/>
    <lineage>
        <taxon>Eukaryota</taxon>
        <taxon>Viridiplantae</taxon>
        <taxon>Streptophyta</taxon>
        <taxon>Embryophyta</taxon>
        <taxon>Tracheophyta</taxon>
        <taxon>Spermatophyta</taxon>
        <taxon>Magnoliopsida</taxon>
        <taxon>Liliopsida</taxon>
        <taxon>Poales</taxon>
        <taxon>Poaceae</taxon>
        <taxon>PACMAD clade</taxon>
        <taxon>Panicoideae</taxon>
        <taxon>Panicodae</taxon>
        <taxon>Paniceae</taxon>
        <taxon>Cenchrinae</taxon>
        <taxon>Setaria</taxon>
    </lineage>
</organism>
<evidence type="ECO:0000313" key="1">
    <source>
        <dbReference type="EnsemblPlants" id="KQL29197"/>
    </source>
</evidence>